<evidence type="ECO:0000313" key="2">
    <source>
        <dbReference type="Proteomes" id="UP000823891"/>
    </source>
</evidence>
<name>A0A9D2SPF7_9FIRM</name>
<reference evidence="1" key="1">
    <citation type="journal article" date="2021" name="PeerJ">
        <title>Extensive microbial diversity within the chicken gut microbiome revealed by metagenomics and culture.</title>
        <authorList>
            <person name="Gilroy R."/>
            <person name="Ravi A."/>
            <person name="Getino M."/>
            <person name="Pursley I."/>
            <person name="Horton D.L."/>
            <person name="Alikhan N.F."/>
            <person name="Baker D."/>
            <person name="Gharbi K."/>
            <person name="Hall N."/>
            <person name="Watson M."/>
            <person name="Adriaenssens E.M."/>
            <person name="Foster-Nyarko E."/>
            <person name="Jarju S."/>
            <person name="Secka A."/>
            <person name="Antonio M."/>
            <person name="Oren A."/>
            <person name="Chaudhuri R.R."/>
            <person name="La Ragione R."/>
            <person name="Hildebrand F."/>
            <person name="Pallen M.J."/>
        </authorList>
    </citation>
    <scope>NUCLEOTIDE SEQUENCE</scope>
    <source>
        <strain evidence="1">USAMLcec2-132</strain>
    </source>
</reference>
<organism evidence="1 2">
    <name type="scientific">Candidatus Eisenbergiella merdavium</name>
    <dbReference type="NCBI Taxonomy" id="2838551"/>
    <lineage>
        <taxon>Bacteria</taxon>
        <taxon>Bacillati</taxon>
        <taxon>Bacillota</taxon>
        <taxon>Clostridia</taxon>
        <taxon>Lachnospirales</taxon>
        <taxon>Lachnospiraceae</taxon>
        <taxon>Eisenbergiella</taxon>
    </lineage>
</organism>
<sequence length="98" mass="11673">MTRALHKKYDSEDAVAENLRDAGCSEEQIACFLDWQEKEKTADQLSMLSEHRKQLLNNVHREEKRIDCLDYLVYQIERTRRDRNDTKKTDGEADDERI</sequence>
<comment type="caution">
    <text evidence="1">The sequence shown here is derived from an EMBL/GenBank/DDBJ whole genome shotgun (WGS) entry which is preliminary data.</text>
</comment>
<gene>
    <name evidence="1" type="ORF">H9761_06655</name>
</gene>
<accession>A0A9D2SPF7</accession>
<reference evidence="1" key="2">
    <citation type="submission" date="2021-04" db="EMBL/GenBank/DDBJ databases">
        <authorList>
            <person name="Gilroy R."/>
        </authorList>
    </citation>
    <scope>NUCLEOTIDE SEQUENCE</scope>
    <source>
        <strain evidence="1">USAMLcec2-132</strain>
    </source>
</reference>
<evidence type="ECO:0000313" key="1">
    <source>
        <dbReference type="EMBL" id="HJC23368.1"/>
    </source>
</evidence>
<proteinExistence type="predicted"/>
<dbReference type="AlphaFoldDB" id="A0A9D2SPF7"/>
<protein>
    <submittedName>
        <fullName evidence="1">Uncharacterized protein</fullName>
    </submittedName>
</protein>
<dbReference type="Proteomes" id="UP000823891">
    <property type="component" value="Unassembled WGS sequence"/>
</dbReference>
<dbReference type="EMBL" id="DWWS01000022">
    <property type="protein sequence ID" value="HJC23368.1"/>
    <property type="molecule type" value="Genomic_DNA"/>
</dbReference>